<organism evidence="2 3">
    <name type="scientific">Stieleria magnilauensis</name>
    <dbReference type="NCBI Taxonomy" id="2527963"/>
    <lineage>
        <taxon>Bacteria</taxon>
        <taxon>Pseudomonadati</taxon>
        <taxon>Planctomycetota</taxon>
        <taxon>Planctomycetia</taxon>
        <taxon>Pirellulales</taxon>
        <taxon>Pirellulaceae</taxon>
        <taxon>Stieleria</taxon>
    </lineage>
</organism>
<dbReference type="Gene3D" id="1.10.30.50">
    <property type="match status" value="1"/>
</dbReference>
<accession>A0ABX5XXH9</accession>
<dbReference type="EMBL" id="CP036432">
    <property type="protein sequence ID" value="QDV85381.1"/>
    <property type="molecule type" value="Genomic_DNA"/>
</dbReference>
<protein>
    <recommendedName>
        <fullName evidence="1">HNH nuclease domain-containing protein</fullName>
    </recommendedName>
</protein>
<keyword evidence="3" id="KW-1185">Reference proteome</keyword>
<proteinExistence type="predicted"/>
<dbReference type="SMART" id="SM00507">
    <property type="entry name" value="HNHc"/>
    <property type="match status" value="1"/>
</dbReference>
<gene>
    <name evidence="2" type="ORF">TBK1r_43610</name>
</gene>
<dbReference type="CDD" id="cd00085">
    <property type="entry name" value="HNHc"/>
    <property type="match status" value="1"/>
</dbReference>
<evidence type="ECO:0000259" key="1">
    <source>
        <dbReference type="SMART" id="SM00507"/>
    </source>
</evidence>
<sequence length="354" mass="39383">MVTPESQVAFLTNLQRLLSEGRFVGTHKYALILSLADISIERGDDAGSELEISAKMIAEKFIYLYWRQTSPYIPKATDVAPAVLRQNVGKQAVTVGRICDVKSRLGDSLACAKSDREIWMSLVSQVASNVRDMPLWKLQTVGSEEFDFLYPNVGRGASITLRPGVATCFRKFYGLIGDIVRGAWVRYVRRYNRQLLGTTTDLSEFMFGSERSQLNSVRDALMDTGATRCFYCDKGLSEATAHVDHFVPWARYPVDLGHNFVLAHATCNSSKSDHIAAAEFLDKWVDRNLTLRGGLQEAFTVRGIFNDLPTSARVAQWVYSTTADVGGLTWTSSSMVPLEDRWQAAIDRLLATAG</sequence>
<feature type="domain" description="HNH nuclease" evidence="1">
    <location>
        <begin position="216"/>
        <end position="269"/>
    </location>
</feature>
<dbReference type="Proteomes" id="UP000318081">
    <property type="component" value="Chromosome"/>
</dbReference>
<dbReference type="Pfam" id="PF01844">
    <property type="entry name" value="HNH"/>
    <property type="match status" value="1"/>
</dbReference>
<reference evidence="2 3" key="1">
    <citation type="submission" date="2019-02" db="EMBL/GenBank/DDBJ databases">
        <title>Deep-cultivation of Planctomycetes and their phenomic and genomic characterization uncovers novel biology.</title>
        <authorList>
            <person name="Wiegand S."/>
            <person name="Jogler M."/>
            <person name="Boedeker C."/>
            <person name="Pinto D."/>
            <person name="Vollmers J."/>
            <person name="Rivas-Marin E."/>
            <person name="Kohn T."/>
            <person name="Peeters S.H."/>
            <person name="Heuer A."/>
            <person name="Rast P."/>
            <person name="Oberbeckmann S."/>
            <person name="Bunk B."/>
            <person name="Jeske O."/>
            <person name="Meyerdierks A."/>
            <person name="Storesund J.E."/>
            <person name="Kallscheuer N."/>
            <person name="Luecker S."/>
            <person name="Lage O.M."/>
            <person name="Pohl T."/>
            <person name="Merkel B.J."/>
            <person name="Hornburger P."/>
            <person name="Mueller R.-W."/>
            <person name="Bruemmer F."/>
            <person name="Labrenz M."/>
            <person name="Spormann A.M."/>
            <person name="Op den Camp H."/>
            <person name="Overmann J."/>
            <person name="Amann R."/>
            <person name="Jetten M.S.M."/>
            <person name="Mascher T."/>
            <person name="Medema M.H."/>
            <person name="Devos D.P."/>
            <person name="Kaster A.-K."/>
            <person name="Ovreas L."/>
            <person name="Rohde M."/>
            <person name="Galperin M.Y."/>
            <person name="Jogler C."/>
        </authorList>
    </citation>
    <scope>NUCLEOTIDE SEQUENCE [LARGE SCALE GENOMIC DNA]</scope>
    <source>
        <strain evidence="2 3">TBK1r</strain>
    </source>
</reference>
<evidence type="ECO:0000313" key="2">
    <source>
        <dbReference type="EMBL" id="QDV85381.1"/>
    </source>
</evidence>
<name>A0ABX5XXH9_9BACT</name>
<dbReference type="InterPro" id="IPR002711">
    <property type="entry name" value="HNH"/>
</dbReference>
<dbReference type="InterPro" id="IPR003615">
    <property type="entry name" value="HNH_nuc"/>
</dbReference>
<evidence type="ECO:0000313" key="3">
    <source>
        <dbReference type="Proteomes" id="UP000318081"/>
    </source>
</evidence>